<evidence type="ECO:0000313" key="2">
    <source>
        <dbReference type="EMBL" id="ADG81212.1"/>
    </source>
</evidence>
<dbReference type="KEGG" id="tjr:TherJR_0326"/>
<keyword evidence="1" id="KW-0472">Membrane</keyword>
<proteinExistence type="predicted"/>
<dbReference type="STRING" id="635013.TherJR_0326"/>
<dbReference type="HOGENOM" id="CLU_3104895_0_0_9"/>
<dbReference type="AlphaFoldDB" id="D5XAB3"/>
<name>D5XAB3_THEPJ</name>
<dbReference type="EMBL" id="CP002028">
    <property type="protein sequence ID" value="ADG81212.1"/>
    <property type="molecule type" value="Genomic_DNA"/>
</dbReference>
<sequence length="51" mass="5982">MFTKQSSKRYSWLLFLYNLIWDCGSIIDIGIITPELPMTPVYNVKQEICVI</sequence>
<keyword evidence="1" id="KW-1133">Transmembrane helix</keyword>
<dbReference type="Proteomes" id="UP000002377">
    <property type="component" value="Chromosome"/>
</dbReference>
<protein>
    <submittedName>
        <fullName evidence="2">Uncharacterized protein</fullName>
    </submittedName>
</protein>
<organism evidence="2 3">
    <name type="scientific">Thermincola potens (strain JR)</name>
    <dbReference type="NCBI Taxonomy" id="635013"/>
    <lineage>
        <taxon>Bacteria</taxon>
        <taxon>Bacillati</taxon>
        <taxon>Bacillota</taxon>
        <taxon>Clostridia</taxon>
        <taxon>Eubacteriales</taxon>
        <taxon>Thermincolaceae</taxon>
        <taxon>Thermincola</taxon>
    </lineage>
</organism>
<feature type="transmembrane region" description="Helical" evidence="1">
    <location>
        <begin position="12"/>
        <end position="32"/>
    </location>
</feature>
<accession>D5XAB3</accession>
<evidence type="ECO:0000313" key="3">
    <source>
        <dbReference type="Proteomes" id="UP000002377"/>
    </source>
</evidence>
<keyword evidence="3" id="KW-1185">Reference proteome</keyword>
<reference evidence="2 3" key="1">
    <citation type="submission" date="2010-05" db="EMBL/GenBank/DDBJ databases">
        <title>Complete sequence of Thermincola sp. JR.</title>
        <authorList>
            <consortium name="US DOE Joint Genome Institute"/>
            <person name="Lucas S."/>
            <person name="Copeland A."/>
            <person name="Lapidus A."/>
            <person name="Cheng J.-F."/>
            <person name="Bruce D."/>
            <person name="Goodwin L."/>
            <person name="Pitluck S."/>
            <person name="Chertkov O."/>
            <person name="Detter J.C."/>
            <person name="Han C."/>
            <person name="Tapia R."/>
            <person name="Land M."/>
            <person name="Hauser L."/>
            <person name="Kyrpides N."/>
            <person name="Mikhailova N."/>
            <person name="Hazen T.C."/>
            <person name="Woyke T."/>
        </authorList>
    </citation>
    <scope>NUCLEOTIDE SEQUENCE [LARGE SCALE GENOMIC DNA]</scope>
    <source>
        <strain evidence="2 3">JR</strain>
    </source>
</reference>
<keyword evidence="1" id="KW-0812">Transmembrane</keyword>
<gene>
    <name evidence="2" type="ordered locus">TherJR_0326</name>
</gene>
<evidence type="ECO:0000256" key="1">
    <source>
        <dbReference type="SAM" id="Phobius"/>
    </source>
</evidence>